<feature type="signal peptide" evidence="1">
    <location>
        <begin position="1"/>
        <end position="19"/>
    </location>
</feature>
<gene>
    <name evidence="2" type="ORF">CD178_02403</name>
</gene>
<dbReference type="Proteomes" id="UP000264120">
    <property type="component" value="Chromosome"/>
</dbReference>
<sequence>MKKLLITTVLAALSCMGHAGATTLPDTCARVQVAATQPHGNSVLAGHGYDLALAGRPNQTFHATDIAASGTGMGQQALRDMEDVASLVLLATMTGHHSDGCAQDYFASAAAPIMDGLRAGGSYDLTWQGGLLTNGDTKLSFRRAHLHLVGAKSASAPATLTLETQGIGITGSHNTLLASALPQQASANAAVPSGSLVELAAAITGHPPENVMVPLRVSSLSAQRGAMQISGNGEANLTGHTDASSATGHILVQNLDAVIDTLRNAGQTRASAALILAKLFGHHSDNGGTSWDVSWEGGVMTVNHIPLPIH</sequence>
<evidence type="ECO:0000313" key="3">
    <source>
        <dbReference type="Proteomes" id="UP000264120"/>
    </source>
</evidence>
<dbReference type="RefSeq" id="WP_118963185.1">
    <property type="nucleotide sequence ID" value="NZ_CP023036.1"/>
</dbReference>
<evidence type="ECO:0008006" key="4">
    <source>
        <dbReference type="Google" id="ProtNLM"/>
    </source>
</evidence>
<dbReference type="KEGG" id="ksc:CD178_02403"/>
<dbReference type="PROSITE" id="PS51257">
    <property type="entry name" value="PROKAR_LIPOPROTEIN"/>
    <property type="match status" value="1"/>
</dbReference>
<dbReference type="EMBL" id="CP023036">
    <property type="protein sequence ID" value="AXY23151.1"/>
    <property type="molecule type" value="Genomic_DNA"/>
</dbReference>
<feature type="chain" id="PRO_5016675826" description="DUF2125 domain-containing protein" evidence="1">
    <location>
        <begin position="20"/>
        <end position="310"/>
    </location>
</feature>
<dbReference type="AlphaFoldDB" id="A0A347WE58"/>
<evidence type="ECO:0000313" key="2">
    <source>
        <dbReference type="EMBL" id="AXY23151.1"/>
    </source>
</evidence>
<name>A0A347WE58_9PROT</name>
<reference evidence="2 3" key="1">
    <citation type="submission" date="2017-08" db="EMBL/GenBank/DDBJ databases">
        <title>Complete genome sequence of Gluconacetobacter saccharivorans CV1 isolated from Fermented Vinegar.</title>
        <authorList>
            <person name="Kim S.-Y."/>
        </authorList>
    </citation>
    <scope>NUCLEOTIDE SEQUENCE [LARGE SCALE GENOMIC DNA]</scope>
    <source>
        <strain evidence="2 3">CV1</strain>
    </source>
</reference>
<keyword evidence="3" id="KW-1185">Reference proteome</keyword>
<organism evidence="2 3">
    <name type="scientific">Komagataeibacter saccharivorans</name>
    <dbReference type="NCBI Taxonomy" id="265959"/>
    <lineage>
        <taxon>Bacteria</taxon>
        <taxon>Pseudomonadati</taxon>
        <taxon>Pseudomonadota</taxon>
        <taxon>Alphaproteobacteria</taxon>
        <taxon>Acetobacterales</taxon>
        <taxon>Acetobacteraceae</taxon>
        <taxon>Komagataeibacter</taxon>
    </lineage>
</organism>
<proteinExistence type="predicted"/>
<dbReference type="OrthoDB" id="7254618at2"/>
<protein>
    <recommendedName>
        <fullName evidence="4">DUF2125 domain-containing protein</fullName>
    </recommendedName>
</protein>
<evidence type="ECO:0000256" key="1">
    <source>
        <dbReference type="SAM" id="SignalP"/>
    </source>
</evidence>
<accession>A0A347WE58</accession>
<keyword evidence="1" id="KW-0732">Signal</keyword>